<dbReference type="Proteomes" id="UP000694867">
    <property type="component" value="Unplaced"/>
</dbReference>
<dbReference type="KEGG" id="goe:100897369"/>
<organism evidence="2 3">
    <name type="scientific">Galendromus occidentalis</name>
    <name type="common">western predatory mite</name>
    <dbReference type="NCBI Taxonomy" id="34638"/>
    <lineage>
        <taxon>Eukaryota</taxon>
        <taxon>Metazoa</taxon>
        <taxon>Ecdysozoa</taxon>
        <taxon>Arthropoda</taxon>
        <taxon>Chelicerata</taxon>
        <taxon>Arachnida</taxon>
        <taxon>Acari</taxon>
        <taxon>Parasitiformes</taxon>
        <taxon>Mesostigmata</taxon>
        <taxon>Gamasina</taxon>
        <taxon>Phytoseioidea</taxon>
        <taxon>Phytoseiidae</taxon>
        <taxon>Typhlodrominae</taxon>
        <taxon>Galendromus</taxon>
    </lineage>
</organism>
<dbReference type="InterPro" id="IPR041898">
    <property type="entry name" value="MAGE_WH1"/>
</dbReference>
<gene>
    <name evidence="3" type="primary">LOC100897369</name>
</gene>
<reference evidence="3" key="1">
    <citation type="submission" date="2025-08" db="UniProtKB">
        <authorList>
            <consortium name="RefSeq"/>
        </authorList>
    </citation>
    <scope>IDENTIFICATION</scope>
</reference>
<dbReference type="PANTHER" id="PTHR11736:SF14">
    <property type="entry name" value="NSE3 HOMOLOG, SMC5-SMC6 COMPLEX COMPONENT"/>
    <property type="match status" value="1"/>
</dbReference>
<dbReference type="PROSITE" id="PS50838">
    <property type="entry name" value="MAGE"/>
    <property type="match status" value="1"/>
</dbReference>
<evidence type="ECO:0000313" key="2">
    <source>
        <dbReference type="Proteomes" id="UP000694867"/>
    </source>
</evidence>
<name>A0AAJ6VUV1_9ACAR</name>
<accession>A0AAJ6VUV1</accession>
<proteinExistence type="predicted"/>
<sequence>MSHSLDLVASLASNLAHMLLIQEKTKLGLKKSDIINQVLRGHAEDRASTTRLLKEVLEEASRLLENAFGYKIKEIPGKALFILVNTLDFEQVEQFLEIDGEWKQIRGFLCIVLSFILMSGGEIRDEQLWDFLRNLNVAEDDKSHPTLGDVEKLVKTTFVRWHYLDLIKERQGLNSFRWGVRAEHEFNKMEMLNFVASIYGDGRTARDFTGVFRRLEEEAQAAQSSESMNESFHVDE</sequence>
<dbReference type="FunFam" id="1.10.10.1210:FF:000001">
    <property type="entry name" value="melanoma-associated antigen D1"/>
    <property type="match status" value="1"/>
</dbReference>
<dbReference type="InterPro" id="IPR037445">
    <property type="entry name" value="MAGE"/>
</dbReference>
<dbReference type="Gene3D" id="1.10.10.1210">
    <property type="entry name" value="MAGE homology domain, winged helix WH2 motif"/>
    <property type="match status" value="1"/>
</dbReference>
<evidence type="ECO:0000313" key="3">
    <source>
        <dbReference type="RefSeq" id="XP_003737627.1"/>
    </source>
</evidence>
<protein>
    <submittedName>
        <fullName evidence="3">Melanoma-associated antigen E1</fullName>
    </submittedName>
</protein>
<dbReference type="PANTHER" id="PTHR11736">
    <property type="entry name" value="MELANOMA-ASSOCIATED ANTIGEN MAGE ANTIGEN"/>
    <property type="match status" value="1"/>
</dbReference>
<feature type="domain" description="MAGE" evidence="1">
    <location>
        <begin position="8"/>
        <end position="200"/>
    </location>
</feature>
<dbReference type="InterPro" id="IPR002190">
    <property type="entry name" value="MHD_dom"/>
</dbReference>
<dbReference type="AlphaFoldDB" id="A0AAJ6VUV1"/>
<dbReference type="Pfam" id="PF01454">
    <property type="entry name" value="MAGE"/>
    <property type="match status" value="1"/>
</dbReference>
<dbReference type="GeneID" id="100897369"/>
<dbReference type="Gene3D" id="1.10.10.1200">
    <property type="entry name" value="MAGE homology domain, winged helix WH1 motif"/>
    <property type="match status" value="1"/>
</dbReference>
<evidence type="ECO:0000259" key="1">
    <source>
        <dbReference type="PROSITE" id="PS50838"/>
    </source>
</evidence>
<dbReference type="InterPro" id="IPR041899">
    <property type="entry name" value="MAGE_WH2"/>
</dbReference>
<dbReference type="RefSeq" id="XP_003737627.1">
    <property type="nucleotide sequence ID" value="XM_003737579.2"/>
</dbReference>
<dbReference type="GO" id="GO:0005634">
    <property type="term" value="C:nucleus"/>
    <property type="evidence" value="ECO:0007669"/>
    <property type="project" value="TreeGrafter"/>
</dbReference>
<dbReference type="SMART" id="SM01373">
    <property type="entry name" value="MAGE"/>
    <property type="match status" value="1"/>
</dbReference>
<keyword evidence="2" id="KW-1185">Reference proteome</keyword>